<dbReference type="InterPro" id="IPR014284">
    <property type="entry name" value="RNA_pol_sigma-70_dom"/>
</dbReference>
<dbReference type="InterPro" id="IPR039425">
    <property type="entry name" value="RNA_pol_sigma-70-like"/>
</dbReference>
<feature type="domain" description="RNA polymerase sigma-70 region 2" evidence="6">
    <location>
        <begin position="8"/>
        <end position="72"/>
    </location>
</feature>
<dbReference type="NCBIfam" id="NF007215">
    <property type="entry name" value="PRK09637.1"/>
    <property type="match status" value="1"/>
</dbReference>
<dbReference type="InterPro" id="IPR014304">
    <property type="entry name" value="RNA_pol_sigma-Z"/>
</dbReference>
<evidence type="ECO:0000256" key="2">
    <source>
        <dbReference type="ARBA" id="ARBA00023015"/>
    </source>
</evidence>
<dbReference type="InParanoid" id="A0A7X0MV22"/>
<keyword evidence="8" id="KW-1185">Reference proteome</keyword>
<dbReference type="SUPFAM" id="SSF88659">
    <property type="entry name" value="Sigma3 and sigma4 domains of RNA polymerase sigma factors"/>
    <property type="match status" value="1"/>
</dbReference>
<dbReference type="EMBL" id="JACHHT010000001">
    <property type="protein sequence ID" value="MBB6520620.1"/>
    <property type="molecule type" value="Genomic_DNA"/>
</dbReference>
<comment type="similarity">
    <text evidence="1">Belongs to the sigma-70 factor family. ECF subfamily.</text>
</comment>
<accession>A0A7X0MV22</accession>
<dbReference type="SUPFAM" id="SSF88946">
    <property type="entry name" value="Sigma2 domain of RNA polymerase sigma factors"/>
    <property type="match status" value="1"/>
</dbReference>
<reference evidence="7 8" key="1">
    <citation type="submission" date="2020-08" db="EMBL/GenBank/DDBJ databases">
        <title>Genomic Encyclopedia of Type Strains, Phase IV (KMG-IV): sequencing the most valuable type-strain genomes for metagenomic binning, comparative biology and taxonomic classification.</title>
        <authorList>
            <person name="Goeker M."/>
        </authorList>
    </citation>
    <scope>NUCLEOTIDE SEQUENCE [LARGE SCALE GENOMIC DNA]</scope>
    <source>
        <strain evidence="7 8">DSM 22368</strain>
    </source>
</reference>
<evidence type="ECO:0000313" key="7">
    <source>
        <dbReference type="EMBL" id="MBB6520620.1"/>
    </source>
</evidence>
<keyword evidence="2" id="KW-0805">Transcription regulation</keyword>
<dbReference type="InterPro" id="IPR013324">
    <property type="entry name" value="RNA_pol_sigma_r3/r4-like"/>
</dbReference>
<keyword evidence="4" id="KW-0804">Transcription</keyword>
<evidence type="ECO:0000313" key="8">
    <source>
        <dbReference type="Proteomes" id="UP000528457"/>
    </source>
</evidence>
<dbReference type="GO" id="GO:0006352">
    <property type="term" value="P:DNA-templated transcription initiation"/>
    <property type="evidence" value="ECO:0007669"/>
    <property type="project" value="InterPro"/>
</dbReference>
<evidence type="ECO:0000256" key="3">
    <source>
        <dbReference type="ARBA" id="ARBA00023082"/>
    </source>
</evidence>
<protein>
    <recommendedName>
        <fullName evidence="5">RNA polymerase sigma factor SigZ</fullName>
    </recommendedName>
</protein>
<dbReference type="PANTHER" id="PTHR43133">
    <property type="entry name" value="RNA POLYMERASE ECF-TYPE SIGMA FACTO"/>
    <property type="match status" value="1"/>
</dbReference>
<organism evidence="7 8">
    <name type="scientific">Pseudoteredinibacter isoporae</name>
    <dbReference type="NCBI Taxonomy" id="570281"/>
    <lineage>
        <taxon>Bacteria</taxon>
        <taxon>Pseudomonadati</taxon>
        <taxon>Pseudomonadota</taxon>
        <taxon>Gammaproteobacteria</taxon>
        <taxon>Cellvibrionales</taxon>
        <taxon>Cellvibrionaceae</taxon>
        <taxon>Pseudoteredinibacter</taxon>
    </lineage>
</organism>
<proteinExistence type="inferred from homology"/>
<dbReference type="PANTHER" id="PTHR43133:SF62">
    <property type="entry name" value="RNA POLYMERASE SIGMA FACTOR SIGZ"/>
    <property type="match status" value="1"/>
</dbReference>
<dbReference type="RefSeq" id="WP_166850713.1">
    <property type="nucleotide sequence ID" value="NZ_JAAONY010000001.1"/>
</dbReference>
<dbReference type="Gene3D" id="1.10.10.10">
    <property type="entry name" value="Winged helix-like DNA-binding domain superfamily/Winged helix DNA-binding domain"/>
    <property type="match status" value="1"/>
</dbReference>
<dbReference type="InterPro" id="IPR007627">
    <property type="entry name" value="RNA_pol_sigma70_r2"/>
</dbReference>
<sequence>MSIEAIWDEYRSALTRFLTSRVSNPADVEDLLQDILIKSYKNLHTVKSSDSIKAWLFQLANNTIIDHYRKKAKGKDLQAEDLWYEEDLPNIKAELSMCILPFINALPEDQSKLLKAIDIDNVKQKDFAETNNIPYSTLKSRVQKSRQALRKLYEDCCHLTLDQHGNIIDYQRKNPDCDGCP</sequence>
<evidence type="ECO:0000256" key="5">
    <source>
        <dbReference type="NCBIfam" id="TIGR02959"/>
    </source>
</evidence>
<keyword evidence="3" id="KW-0731">Sigma factor</keyword>
<dbReference type="Gene3D" id="1.10.1740.10">
    <property type="match status" value="1"/>
</dbReference>
<comment type="caution">
    <text evidence="7">The sequence shown here is derived from an EMBL/GenBank/DDBJ whole genome shotgun (WGS) entry which is preliminary data.</text>
</comment>
<name>A0A7X0MV22_9GAMM</name>
<dbReference type="InterPro" id="IPR013325">
    <property type="entry name" value="RNA_pol_sigma_r2"/>
</dbReference>
<dbReference type="AlphaFoldDB" id="A0A7X0MV22"/>
<gene>
    <name evidence="7" type="ORF">HNR48_000898</name>
</gene>
<dbReference type="GO" id="GO:0016987">
    <property type="term" value="F:sigma factor activity"/>
    <property type="evidence" value="ECO:0007669"/>
    <property type="project" value="UniProtKB-KW"/>
</dbReference>
<dbReference type="Proteomes" id="UP000528457">
    <property type="component" value="Unassembled WGS sequence"/>
</dbReference>
<dbReference type="InterPro" id="IPR036388">
    <property type="entry name" value="WH-like_DNA-bd_sf"/>
</dbReference>
<evidence type="ECO:0000256" key="4">
    <source>
        <dbReference type="ARBA" id="ARBA00023163"/>
    </source>
</evidence>
<evidence type="ECO:0000256" key="1">
    <source>
        <dbReference type="ARBA" id="ARBA00010641"/>
    </source>
</evidence>
<dbReference type="NCBIfam" id="TIGR02959">
    <property type="entry name" value="SigZ"/>
    <property type="match status" value="1"/>
</dbReference>
<dbReference type="Pfam" id="PF04542">
    <property type="entry name" value="Sigma70_r2"/>
    <property type="match status" value="1"/>
</dbReference>
<dbReference type="NCBIfam" id="TIGR02937">
    <property type="entry name" value="sigma70-ECF"/>
    <property type="match status" value="1"/>
</dbReference>
<evidence type="ECO:0000259" key="6">
    <source>
        <dbReference type="Pfam" id="PF04542"/>
    </source>
</evidence>